<sequence length="406" mass="44196">MSRTVSAWVTSGEDVLGVVGPFPVDVPWWPEIGQVVERLEGLLGVPVWVLRLLTVDGGEGGRDGHVTYHVEALERPGRGLLAQRACDENVLTSHHELRAPWAHVGGVRELLGWAARTLEAAGRPLTGGVRQRRTWNLAGLFRLPTARGTVWLKATPRFATDEADVAEAFARVDPGLVPAVVGRGERRFLMEHVPGEDCWGASHETAAAMERFVSAQAALAPSRPAGLRDWRTPVLAAQVDALLDGPAAAGLTSQERSDVRGMTDRWQELAACGLPDTVVHGDFHPGNWRSDGGRPVVMDFADAYWGNPVMDGLRAHDFLPEPIRATAARAWADAWRVQAPGSDPQRALALAEPLAPLMYAVRYQEFLDGIEPSERPYHEGDPEAEIRSALRRVRRPSPFLAGLGPA</sequence>
<dbReference type="InterPro" id="IPR011009">
    <property type="entry name" value="Kinase-like_dom_sf"/>
</dbReference>
<dbReference type="RefSeq" id="WP_381092539.1">
    <property type="nucleotide sequence ID" value="NZ_JBHUDX010000155.1"/>
</dbReference>
<dbReference type="Pfam" id="PF01636">
    <property type="entry name" value="APH"/>
    <property type="match status" value="1"/>
</dbReference>
<evidence type="ECO:0000313" key="3">
    <source>
        <dbReference type="Proteomes" id="UP001597261"/>
    </source>
</evidence>
<proteinExistence type="predicted"/>
<protein>
    <submittedName>
        <fullName evidence="2">Phosphotransferase family protein</fullName>
    </submittedName>
</protein>
<accession>A0ABW4J222</accession>
<gene>
    <name evidence="2" type="ORF">ACFSL4_37175</name>
</gene>
<name>A0ABW4J222_9ACTN</name>
<dbReference type="EMBL" id="JBHUDX010000155">
    <property type="protein sequence ID" value="MFD1663644.1"/>
    <property type="molecule type" value="Genomic_DNA"/>
</dbReference>
<dbReference type="Gene3D" id="3.90.1200.10">
    <property type="match status" value="1"/>
</dbReference>
<keyword evidence="3" id="KW-1185">Reference proteome</keyword>
<dbReference type="InterPro" id="IPR002575">
    <property type="entry name" value="Aminoglycoside_PTrfase"/>
</dbReference>
<reference evidence="3" key="1">
    <citation type="journal article" date="2019" name="Int. J. Syst. Evol. Microbiol.">
        <title>The Global Catalogue of Microorganisms (GCM) 10K type strain sequencing project: providing services to taxonomists for standard genome sequencing and annotation.</title>
        <authorList>
            <consortium name="The Broad Institute Genomics Platform"/>
            <consortium name="The Broad Institute Genome Sequencing Center for Infectious Disease"/>
            <person name="Wu L."/>
            <person name="Ma J."/>
        </authorList>
    </citation>
    <scope>NUCLEOTIDE SEQUENCE [LARGE SCALE GENOMIC DNA]</scope>
    <source>
        <strain evidence="3">CGMCC 1.12470</strain>
    </source>
</reference>
<organism evidence="2 3">
    <name type="scientific">Streptomyces caeni</name>
    <dbReference type="NCBI Taxonomy" id="2307231"/>
    <lineage>
        <taxon>Bacteria</taxon>
        <taxon>Bacillati</taxon>
        <taxon>Actinomycetota</taxon>
        <taxon>Actinomycetes</taxon>
        <taxon>Kitasatosporales</taxon>
        <taxon>Streptomycetaceae</taxon>
        <taxon>Streptomyces</taxon>
    </lineage>
</organism>
<feature type="domain" description="Aminoglycoside phosphotransferase" evidence="1">
    <location>
        <begin position="155"/>
        <end position="340"/>
    </location>
</feature>
<dbReference type="Proteomes" id="UP001597261">
    <property type="component" value="Unassembled WGS sequence"/>
</dbReference>
<dbReference type="SUPFAM" id="SSF56112">
    <property type="entry name" value="Protein kinase-like (PK-like)"/>
    <property type="match status" value="1"/>
</dbReference>
<comment type="caution">
    <text evidence="2">The sequence shown here is derived from an EMBL/GenBank/DDBJ whole genome shotgun (WGS) entry which is preliminary data.</text>
</comment>
<evidence type="ECO:0000313" key="2">
    <source>
        <dbReference type="EMBL" id="MFD1663644.1"/>
    </source>
</evidence>
<evidence type="ECO:0000259" key="1">
    <source>
        <dbReference type="Pfam" id="PF01636"/>
    </source>
</evidence>